<dbReference type="SUPFAM" id="SSF56925">
    <property type="entry name" value="OMPA-like"/>
    <property type="match status" value="1"/>
</dbReference>
<feature type="signal peptide" evidence="1">
    <location>
        <begin position="1"/>
        <end position="18"/>
    </location>
</feature>
<evidence type="ECO:0008006" key="4">
    <source>
        <dbReference type="Google" id="ProtNLM"/>
    </source>
</evidence>
<evidence type="ECO:0000313" key="2">
    <source>
        <dbReference type="EMBL" id="PUB19273.1"/>
    </source>
</evidence>
<proteinExistence type="predicted"/>
<gene>
    <name evidence="2" type="ORF">C8N45_101868</name>
</gene>
<protein>
    <recommendedName>
        <fullName evidence="4">Transferrin-binding protein B C-lobe/N-lobe beta barrel domain-containing protein</fullName>
    </recommendedName>
</protein>
<comment type="caution">
    <text evidence="2">The sequence shown here is derived from an EMBL/GenBank/DDBJ whole genome shotgun (WGS) entry which is preliminary data.</text>
</comment>
<dbReference type="Proteomes" id="UP000244523">
    <property type="component" value="Unassembled WGS sequence"/>
</dbReference>
<dbReference type="PROSITE" id="PS51257">
    <property type="entry name" value="PROKAR_LIPOPROTEIN"/>
    <property type="match status" value="1"/>
</dbReference>
<dbReference type="Gene3D" id="2.40.160.90">
    <property type="match status" value="1"/>
</dbReference>
<dbReference type="EMBL" id="QBUD01000001">
    <property type="protein sequence ID" value="PUB19273.1"/>
    <property type="molecule type" value="Genomic_DNA"/>
</dbReference>
<keyword evidence="3" id="KW-1185">Reference proteome</keyword>
<reference evidence="2 3" key="1">
    <citation type="submission" date="2018-04" db="EMBL/GenBank/DDBJ databases">
        <title>Genomic Encyclopedia of Archaeal and Bacterial Type Strains, Phase II (KMG-II): from individual species to whole genera.</title>
        <authorList>
            <person name="Goeker M."/>
        </authorList>
    </citation>
    <scope>NUCLEOTIDE SEQUENCE [LARGE SCALE GENOMIC DNA]</scope>
    <source>
        <strain evidence="2 3">DSM 29955</strain>
    </source>
</reference>
<sequence length="259" mass="25931">MKKSIALLLSVAAVSACGGSDSSGEQSVSVDATPIRLFSDASGVARLVAVSNGEVTTGYVITPELTAVLAEIESTSEVTPFDIESLSIVDTGPNTNIRSGAISVEGSVLNVLAATTTDEDAALVLFEEPSSGLTFLVTEGYQATNIPSGTASYSGVLGLQNILFDAEPELGTFTATAGFDASPSITLTGSTTSYTVNGTASISGSSFSSNSMTINDGSGPTGASMNGDFHGSGANSVAGVIYSNDASGEFRGGFVGSQD</sequence>
<dbReference type="RefSeq" id="WP_133175936.1">
    <property type="nucleotide sequence ID" value="NZ_QBUD01000001.1"/>
</dbReference>
<dbReference type="InterPro" id="IPR011250">
    <property type="entry name" value="OMP/PagP_B-barrel"/>
</dbReference>
<evidence type="ECO:0000313" key="3">
    <source>
        <dbReference type="Proteomes" id="UP000244523"/>
    </source>
</evidence>
<keyword evidence="1" id="KW-0732">Signal</keyword>
<name>A0A2T6KRT6_9RHOB</name>
<evidence type="ECO:0000256" key="1">
    <source>
        <dbReference type="SAM" id="SignalP"/>
    </source>
</evidence>
<dbReference type="AlphaFoldDB" id="A0A2T6KRT6"/>
<feature type="chain" id="PRO_5015407751" description="Transferrin-binding protein B C-lobe/N-lobe beta barrel domain-containing protein" evidence="1">
    <location>
        <begin position="19"/>
        <end position="259"/>
    </location>
</feature>
<organism evidence="2 3">
    <name type="scientific">Yoonia sediminilitoris</name>
    <dbReference type="NCBI Taxonomy" id="1286148"/>
    <lineage>
        <taxon>Bacteria</taxon>
        <taxon>Pseudomonadati</taxon>
        <taxon>Pseudomonadota</taxon>
        <taxon>Alphaproteobacteria</taxon>
        <taxon>Rhodobacterales</taxon>
        <taxon>Paracoccaceae</taxon>
        <taxon>Yoonia</taxon>
    </lineage>
</organism>
<accession>A0A2T6KRT6</accession>